<dbReference type="GO" id="GO:0004077">
    <property type="term" value="F:biotin--[biotin carboxyl-carrier protein] ligase activity"/>
    <property type="evidence" value="ECO:0007669"/>
    <property type="project" value="UniProtKB-EC"/>
</dbReference>
<dbReference type="Pfam" id="PF02237">
    <property type="entry name" value="BPL_C"/>
    <property type="match status" value="1"/>
</dbReference>
<dbReference type="EC" id="6.3.4.15" evidence="3"/>
<dbReference type="PANTHER" id="PTHR12835:SF5">
    <property type="entry name" value="BIOTIN--PROTEIN LIGASE"/>
    <property type="match status" value="1"/>
</dbReference>
<dbReference type="EMBL" id="CP121196">
    <property type="protein sequence ID" value="XBH17878.1"/>
    <property type="molecule type" value="Genomic_DNA"/>
</dbReference>
<reference evidence="6" key="1">
    <citation type="submission" date="2023-03" db="EMBL/GenBank/DDBJ databases">
        <title>Edaphobacter sp.</title>
        <authorList>
            <person name="Huber K.J."/>
            <person name="Papendorf J."/>
            <person name="Pilke C."/>
            <person name="Bunk B."/>
            <person name="Sproeer C."/>
            <person name="Pester M."/>
        </authorList>
    </citation>
    <scope>NUCLEOTIDE SEQUENCE</scope>
    <source>
        <strain evidence="6">DSM 110680</strain>
    </source>
</reference>
<organism evidence="6">
    <name type="scientific">Telmatobacter sp. DSM 110680</name>
    <dbReference type="NCBI Taxonomy" id="3036704"/>
    <lineage>
        <taxon>Bacteria</taxon>
        <taxon>Pseudomonadati</taxon>
        <taxon>Acidobacteriota</taxon>
        <taxon>Terriglobia</taxon>
        <taxon>Terriglobales</taxon>
        <taxon>Acidobacteriaceae</taxon>
        <taxon>Telmatobacter</taxon>
    </lineage>
</organism>
<proteinExistence type="predicted"/>
<comment type="catalytic activity">
    <reaction evidence="4">
        <text>biotin + L-lysyl-[protein] + ATP = N(6)-biotinyl-L-lysyl-[protein] + AMP + diphosphate + H(+)</text>
        <dbReference type="Rhea" id="RHEA:11756"/>
        <dbReference type="Rhea" id="RHEA-COMP:9752"/>
        <dbReference type="Rhea" id="RHEA-COMP:10505"/>
        <dbReference type="ChEBI" id="CHEBI:15378"/>
        <dbReference type="ChEBI" id="CHEBI:29969"/>
        <dbReference type="ChEBI" id="CHEBI:30616"/>
        <dbReference type="ChEBI" id="CHEBI:33019"/>
        <dbReference type="ChEBI" id="CHEBI:57586"/>
        <dbReference type="ChEBI" id="CHEBI:83144"/>
        <dbReference type="ChEBI" id="CHEBI:456215"/>
        <dbReference type="EC" id="6.3.4.15"/>
    </reaction>
</comment>
<dbReference type="InterPro" id="IPR004143">
    <property type="entry name" value="BPL_LPL_catalytic"/>
</dbReference>
<dbReference type="CDD" id="cd16442">
    <property type="entry name" value="BPL"/>
    <property type="match status" value="1"/>
</dbReference>
<name>A0AAU7DLD2_9BACT</name>
<dbReference type="InterPro" id="IPR003142">
    <property type="entry name" value="BPL_C"/>
</dbReference>
<evidence type="ECO:0000256" key="4">
    <source>
        <dbReference type="ARBA" id="ARBA00047846"/>
    </source>
</evidence>
<feature type="domain" description="BPL/LPL catalytic" evidence="5">
    <location>
        <begin position="10"/>
        <end position="194"/>
    </location>
</feature>
<dbReference type="Gene3D" id="2.30.30.100">
    <property type="match status" value="1"/>
</dbReference>
<evidence type="ECO:0000259" key="5">
    <source>
        <dbReference type="PROSITE" id="PS51733"/>
    </source>
</evidence>
<evidence type="ECO:0000256" key="1">
    <source>
        <dbReference type="ARBA" id="ARBA00022598"/>
    </source>
</evidence>
<dbReference type="PANTHER" id="PTHR12835">
    <property type="entry name" value="BIOTIN PROTEIN LIGASE"/>
    <property type="match status" value="1"/>
</dbReference>
<evidence type="ECO:0000256" key="3">
    <source>
        <dbReference type="ARBA" id="ARBA00024227"/>
    </source>
</evidence>
<dbReference type="RefSeq" id="WP_348263103.1">
    <property type="nucleotide sequence ID" value="NZ_CP121196.1"/>
</dbReference>
<keyword evidence="2" id="KW-0092">Biotin</keyword>
<dbReference type="InterPro" id="IPR004408">
    <property type="entry name" value="Biotin_CoA_COase_ligase"/>
</dbReference>
<dbReference type="NCBIfam" id="TIGR00121">
    <property type="entry name" value="birA_ligase"/>
    <property type="match status" value="1"/>
</dbReference>
<keyword evidence="1 6" id="KW-0436">Ligase</keyword>
<dbReference type="Pfam" id="PF03099">
    <property type="entry name" value="BPL_LplA_LipB"/>
    <property type="match status" value="1"/>
</dbReference>
<accession>A0AAU7DLD2</accession>
<dbReference type="InterPro" id="IPR045864">
    <property type="entry name" value="aa-tRNA-synth_II/BPL/LPL"/>
</dbReference>
<dbReference type="Gene3D" id="3.30.930.10">
    <property type="entry name" value="Bira Bifunctional Protein, Domain 2"/>
    <property type="match status" value="1"/>
</dbReference>
<dbReference type="SUPFAM" id="SSF55681">
    <property type="entry name" value="Class II aaRS and biotin synthetases"/>
    <property type="match status" value="1"/>
</dbReference>
<sequence length="261" mass="27437">MYDLDALEAELAGTTFAGKLHFNPVTGSTNTDALTAARDGAPDGSVFFADEQTAGRGRGDHRWQSNAGDGLYVSVLMRPKLSPAQLPRIPLVAGLAAAQAIKAAAGLVIDLRWPNDLLIAADKVGGILVESKTDASGLAFAVIGIGINVHQRSFDPAHSTPATSLDIASGQRVSRQSLLIALLKSLEHEMLLLSDAMTVDTTLRRVEQASTWLKGRRVEVHGPQECVGITAGLDAHGFLLVQTAEGLVTVQTGGIRAAETE</sequence>
<gene>
    <name evidence="6" type="ORF">P8935_00770</name>
</gene>
<dbReference type="AlphaFoldDB" id="A0AAU7DLD2"/>
<dbReference type="PROSITE" id="PS51733">
    <property type="entry name" value="BPL_LPL_CATALYTIC"/>
    <property type="match status" value="1"/>
</dbReference>
<protein>
    <recommendedName>
        <fullName evidence="3">biotin--[biotin carboxyl-carrier protein] ligase</fullName>
        <ecNumber evidence="3">6.3.4.15</ecNumber>
    </recommendedName>
</protein>
<evidence type="ECO:0000313" key="6">
    <source>
        <dbReference type="EMBL" id="XBH17878.1"/>
    </source>
</evidence>
<dbReference type="GO" id="GO:0005737">
    <property type="term" value="C:cytoplasm"/>
    <property type="evidence" value="ECO:0007669"/>
    <property type="project" value="TreeGrafter"/>
</dbReference>
<evidence type="ECO:0000256" key="2">
    <source>
        <dbReference type="ARBA" id="ARBA00023267"/>
    </source>
</evidence>